<dbReference type="PROSITE" id="PS51724">
    <property type="entry name" value="SPOR"/>
    <property type="match status" value="1"/>
</dbReference>
<dbReference type="RefSeq" id="WP_390211851.1">
    <property type="nucleotide sequence ID" value="NZ_JBHLXJ010000009.1"/>
</dbReference>
<dbReference type="EMBL" id="JBHLXJ010000009">
    <property type="protein sequence ID" value="MFC0350001.1"/>
    <property type="molecule type" value="Genomic_DNA"/>
</dbReference>
<gene>
    <name evidence="2" type="ORF">ACFFJH_09310</name>
</gene>
<keyword evidence="3" id="KW-1185">Reference proteome</keyword>
<name>A0ABV6IDU3_9BURK</name>
<accession>A0ABV6IDU3</accession>
<evidence type="ECO:0000313" key="3">
    <source>
        <dbReference type="Proteomes" id="UP001589844"/>
    </source>
</evidence>
<reference evidence="2 3" key="1">
    <citation type="submission" date="2024-09" db="EMBL/GenBank/DDBJ databases">
        <authorList>
            <person name="Sun Q."/>
            <person name="Mori K."/>
        </authorList>
    </citation>
    <scope>NUCLEOTIDE SEQUENCE [LARGE SCALE GENOMIC DNA]</scope>
    <source>
        <strain evidence="2 3">CCM 8677</strain>
    </source>
</reference>
<dbReference type="Gene3D" id="3.30.70.1070">
    <property type="entry name" value="Sporulation related repeat"/>
    <property type="match status" value="1"/>
</dbReference>
<organism evidence="2 3">
    <name type="scientific">Undibacterium danionis</name>
    <dbReference type="NCBI Taxonomy" id="1812100"/>
    <lineage>
        <taxon>Bacteria</taxon>
        <taxon>Pseudomonadati</taxon>
        <taxon>Pseudomonadota</taxon>
        <taxon>Betaproteobacteria</taxon>
        <taxon>Burkholderiales</taxon>
        <taxon>Oxalobacteraceae</taxon>
        <taxon>Undibacterium</taxon>
    </lineage>
</organism>
<sequence length="216" mass="23699">MLWILLIINGLLLALNFGVFGNWERAEREPTRLKAEKNADKLKVLAPNVAHDMIDAASKKAVPPIACLELGGINTADAKSFEEKLKLLALGERQSRTEIAEVATNMVYLPSLGSKDAADKKAAQLKKLGLSEFYIVQDQSPLRWGISLGVFKTPEAAQTHLANLVKKGLKEARIAPRAVSSAKVVYRLLDITPEEKKSLDALKENQSGVEMHECTL</sequence>
<dbReference type="Pfam" id="PF05036">
    <property type="entry name" value="SPOR"/>
    <property type="match status" value="1"/>
</dbReference>
<protein>
    <submittedName>
        <fullName evidence="2">SPOR domain-containing protein</fullName>
    </submittedName>
</protein>
<evidence type="ECO:0000313" key="2">
    <source>
        <dbReference type="EMBL" id="MFC0350001.1"/>
    </source>
</evidence>
<dbReference type="InterPro" id="IPR036680">
    <property type="entry name" value="SPOR-like_sf"/>
</dbReference>
<dbReference type="Proteomes" id="UP001589844">
    <property type="component" value="Unassembled WGS sequence"/>
</dbReference>
<proteinExistence type="predicted"/>
<dbReference type="InterPro" id="IPR007730">
    <property type="entry name" value="SPOR-like_dom"/>
</dbReference>
<evidence type="ECO:0000259" key="1">
    <source>
        <dbReference type="PROSITE" id="PS51724"/>
    </source>
</evidence>
<feature type="domain" description="SPOR" evidence="1">
    <location>
        <begin position="99"/>
        <end position="177"/>
    </location>
</feature>
<comment type="caution">
    <text evidence="2">The sequence shown here is derived from an EMBL/GenBank/DDBJ whole genome shotgun (WGS) entry which is preliminary data.</text>
</comment>